<keyword evidence="3" id="KW-1185">Reference proteome</keyword>
<evidence type="ECO:0000313" key="2">
    <source>
        <dbReference type="EMBL" id="CAI9110006.1"/>
    </source>
</evidence>
<accession>A0AAV1DQ59</accession>
<dbReference type="InterPro" id="IPR050942">
    <property type="entry name" value="F-box_BR-signaling"/>
</dbReference>
<evidence type="ECO:0000313" key="3">
    <source>
        <dbReference type="Proteomes" id="UP001161247"/>
    </source>
</evidence>
<evidence type="ECO:0000259" key="1">
    <source>
        <dbReference type="Pfam" id="PF03478"/>
    </source>
</evidence>
<protein>
    <submittedName>
        <fullName evidence="2">OLC1v1009960C1</fullName>
    </submittedName>
</protein>
<proteinExistence type="predicted"/>
<reference evidence="2" key="1">
    <citation type="submission" date="2023-03" db="EMBL/GenBank/DDBJ databases">
        <authorList>
            <person name="Julca I."/>
        </authorList>
    </citation>
    <scope>NUCLEOTIDE SEQUENCE</scope>
</reference>
<dbReference type="Pfam" id="PF03478">
    <property type="entry name" value="Beta-prop_KIB1-4"/>
    <property type="match status" value="1"/>
</dbReference>
<dbReference type="InterPro" id="IPR005174">
    <property type="entry name" value="KIB1-4_b-propeller"/>
</dbReference>
<feature type="domain" description="KIB1-4 beta-propeller" evidence="1">
    <location>
        <begin position="6"/>
        <end position="82"/>
    </location>
</feature>
<dbReference type="PANTHER" id="PTHR44259">
    <property type="entry name" value="OS07G0183000 PROTEIN-RELATED"/>
    <property type="match status" value="1"/>
</dbReference>
<dbReference type="Proteomes" id="UP001161247">
    <property type="component" value="Chromosome 6"/>
</dbReference>
<organism evidence="2 3">
    <name type="scientific">Oldenlandia corymbosa var. corymbosa</name>
    <dbReference type="NCBI Taxonomy" id="529605"/>
    <lineage>
        <taxon>Eukaryota</taxon>
        <taxon>Viridiplantae</taxon>
        <taxon>Streptophyta</taxon>
        <taxon>Embryophyta</taxon>
        <taxon>Tracheophyta</taxon>
        <taxon>Spermatophyta</taxon>
        <taxon>Magnoliopsida</taxon>
        <taxon>eudicotyledons</taxon>
        <taxon>Gunneridae</taxon>
        <taxon>Pentapetalae</taxon>
        <taxon>asterids</taxon>
        <taxon>lamiids</taxon>
        <taxon>Gentianales</taxon>
        <taxon>Rubiaceae</taxon>
        <taxon>Rubioideae</taxon>
        <taxon>Spermacoceae</taxon>
        <taxon>Hedyotis-Oldenlandia complex</taxon>
        <taxon>Oldenlandia</taxon>
    </lineage>
</organism>
<dbReference type="AlphaFoldDB" id="A0AAV1DQ59"/>
<gene>
    <name evidence="2" type="ORF">OLC1_LOCUS17761</name>
</gene>
<dbReference type="EMBL" id="OX459123">
    <property type="protein sequence ID" value="CAI9110006.1"/>
    <property type="molecule type" value="Genomic_DNA"/>
</dbReference>
<sequence length="130" mass="14553">MDSTFTTEKFRVFQLYVEIRHLEEVFSLGGDAIFLGFNSAVSVSRAVAEGSGFQANCIYFTDDVFSEISDEVVGNGGFGMYNVEDGSIDRFSDNEYRSILSCIKQPREPNIGLLNAFTTRSINQFFFSCC</sequence>
<name>A0AAV1DQ59_OLDCO</name>